<protein>
    <recommendedName>
        <fullName evidence="4">Death on curing protein, Doc toxin</fullName>
    </recommendedName>
</protein>
<evidence type="ECO:0008006" key="4">
    <source>
        <dbReference type="Google" id="ProtNLM"/>
    </source>
</evidence>
<evidence type="ECO:0000313" key="3">
    <source>
        <dbReference type="EMBL" id="CAA9518842.1"/>
    </source>
</evidence>
<reference evidence="3" key="1">
    <citation type="submission" date="2020-02" db="EMBL/GenBank/DDBJ databases">
        <authorList>
            <person name="Meier V. D."/>
        </authorList>
    </citation>
    <scope>NUCLEOTIDE SEQUENCE</scope>
    <source>
        <strain evidence="3">AVDCRST_MAG79</strain>
    </source>
</reference>
<dbReference type="EMBL" id="CADCWC010000011">
    <property type="protein sequence ID" value="CAA9518842.1"/>
    <property type="molecule type" value="Genomic_DNA"/>
</dbReference>
<keyword evidence="2" id="KW-1277">Toxin-antitoxin system</keyword>
<evidence type="ECO:0000256" key="2">
    <source>
        <dbReference type="ARBA" id="ARBA00022649"/>
    </source>
</evidence>
<gene>
    <name evidence="3" type="ORF">AVDCRST_MAG79-70</name>
</gene>
<organism evidence="3">
    <name type="scientific">uncultured Thermoleophilia bacterium</name>
    <dbReference type="NCBI Taxonomy" id="1497501"/>
    <lineage>
        <taxon>Bacteria</taxon>
        <taxon>Bacillati</taxon>
        <taxon>Actinomycetota</taxon>
        <taxon>Thermoleophilia</taxon>
        <taxon>environmental samples</taxon>
    </lineage>
</organism>
<dbReference type="SUPFAM" id="SSF50118">
    <property type="entry name" value="Cell growth inhibitor/plasmid maintenance toxic component"/>
    <property type="match status" value="1"/>
</dbReference>
<dbReference type="Gene3D" id="2.30.30.110">
    <property type="match status" value="1"/>
</dbReference>
<dbReference type="AlphaFoldDB" id="A0A6J4TBG8"/>
<dbReference type="InterPro" id="IPR011067">
    <property type="entry name" value="Plasmid_toxin/cell-grow_inhib"/>
</dbReference>
<dbReference type="Pfam" id="PF02452">
    <property type="entry name" value="PemK_toxin"/>
    <property type="match status" value="1"/>
</dbReference>
<dbReference type="InterPro" id="IPR003477">
    <property type="entry name" value="PemK-like"/>
</dbReference>
<evidence type="ECO:0000256" key="1">
    <source>
        <dbReference type="ARBA" id="ARBA00007521"/>
    </source>
</evidence>
<dbReference type="GO" id="GO:0003677">
    <property type="term" value="F:DNA binding"/>
    <property type="evidence" value="ECO:0007669"/>
    <property type="project" value="InterPro"/>
</dbReference>
<name>A0A6J4TBG8_9ACTN</name>
<comment type="similarity">
    <text evidence="1">Belongs to the PemK/MazF family.</text>
</comment>
<proteinExistence type="inferred from homology"/>
<accession>A0A6J4TBG8</accession>
<sequence>MRRGEVWWAESPRGGRRPHLILTRSAAIPVLHQLVCVPATRTIRWLPTEVRLDRDDGMPERCALTLDNVTPMPRAWLRERICTLGEDRLREVCRALSDAVDC</sequence>